<dbReference type="GO" id="GO:0046872">
    <property type="term" value="F:metal ion binding"/>
    <property type="evidence" value="ECO:0007669"/>
    <property type="project" value="UniProtKB-KW"/>
</dbReference>
<dbReference type="PANTHER" id="PTHR12001:SF44">
    <property type="entry name" value="GERANYLGERANYL PYROPHOSPHATE SYNTHASE"/>
    <property type="match status" value="1"/>
</dbReference>
<evidence type="ECO:0000256" key="4">
    <source>
        <dbReference type="RuleBase" id="RU004466"/>
    </source>
</evidence>
<evidence type="ECO:0000313" key="5">
    <source>
        <dbReference type="EMBL" id="SCV03125.1"/>
    </source>
</evidence>
<sequence>MDIPQIEKLAYHPPVWNDEQERVLRGPFDYLASSPGKNFRSELIQIFNSFYRLPEAQIHVISKLVEILHTSSLLVDDIEDNSEWRRGLKASHLVYGTPMTINTANYMYFYAMECLKELAQDSETGLLNQLLIIFNEEMLNLHRGQGLDIYWRDELVVPDERQYLNMVMNKTGGLFRLTIRLMEAFSTEFNGSDSLVPLSNLLGILYQMRDDFMNLQDATMIKNKGFAEDISEGKLSYPIIHGIRHGKLSGDTIVLDILKTRTQDVELKRKLVSYLENTSGSMAYTRENILRVGALIEERFLSSIQKRGYDTAALLAAVGHLCAI</sequence>
<evidence type="ECO:0000256" key="1">
    <source>
        <dbReference type="ARBA" id="ARBA00022679"/>
    </source>
</evidence>
<dbReference type="Proteomes" id="UP000191144">
    <property type="component" value="Chromosome H"/>
</dbReference>
<evidence type="ECO:0000256" key="3">
    <source>
        <dbReference type="ARBA" id="ARBA00022842"/>
    </source>
</evidence>
<evidence type="ECO:0000256" key="2">
    <source>
        <dbReference type="ARBA" id="ARBA00022723"/>
    </source>
</evidence>
<reference evidence="6" key="1">
    <citation type="submission" date="2016-03" db="EMBL/GenBank/DDBJ databases">
        <authorList>
            <person name="Devillers Hugo."/>
        </authorList>
    </citation>
    <scope>NUCLEOTIDE SEQUENCE [LARGE SCALE GENOMIC DNA]</scope>
</reference>
<dbReference type="AlphaFoldDB" id="A0A1G4KF05"/>
<dbReference type="GO" id="GO:0008299">
    <property type="term" value="P:isoprenoid biosynthetic process"/>
    <property type="evidence" value="ECO:0007669"/>
    <property type="project" value="InterPro"/>
</dbReference>
<keyword evidence="6" id="KW-1185">Reference proteome</keyword>
<protein>
    <submittedName>
        <fullName evidence="5">LAME_0H07910g1_1</fullName>
    </submittedName>
</protein>
<keyword evidence="1 4" id="KW-0808">Transferase</keyword>
<dbReference type="InterPro" id="IPR000092">
    <property type="entry name" value="Polyprenyl_synt"/>
</dbReference>
<dbReference type="SFLD" id="SFLDS00005">
    <property type="entry name" value="Isoprenoid_Synthase_Type_I"/>
    <property type="match status" value="1"/>
</dbReference>
<accession>A0A1G4KF05</accession>
<dbReference type="InterPro" id="IPR033749">
    <property type="entry name" value="Polyprenyl_synt_CS"/>
</dbReference>
<gene>
    <name evidence="5" type="ORF">LAME_0H07910G</name>
</gene>
<comment type="similarity">
    <text evidence="4">Belongs to the FPP/GGPP synthase family.</text>
</comment>
<dbReference type="PANTHER" id="PTHR12001">
    <property type="entry name" value="GERANYLGERANYL PYROPHOSPHATE SYNTHASE"/>
    <property type="match status" value="1"/>
</dbReference>
<keyword evidence="3" id="KW-0460">Magnesium</keyword>
<name>A0A1G4KF05_9SACH</name>
<dbReference type="CDD" id="cd00685">
    <property type="entry name" value="Trans_IPPS_HT"/>
    <property type="match status" value="1"/>
</dbReference>
<organism evidence="5 6">
    <name type="scientific">Lachancea meyersii CBS 8951</name>
    <dbReference type="NCBI Taxonomy" id="1266667"/>
    <lineage>
        <taxon>Eukaryota</taxon>
        <taxon>Fungi</taxon>
        <taxon>Dikarya</taxon>
        <taxon>Ascomycota</taxon>
        <taxon>Saccharomycotina</taxon>
        <taxon>Saccharomycetes</taxon>
        <taxon>Saccharomycetales</taxon>
        <taxon>Saccharomycetaceae</taxon>
        <taxon>Lachancea</taxon>
    </lineage>
</organism>
<dbReference type="Gene3D" id="1.10.600.10">
    <property type="entry name" value="Farnesyl Diphosphate Synthase"/>
    <property type="match status" value="1"/>
</dbReference>
<dbReference type="PROSITE" id="PS00723">
    <property type="entry name" value="POLYPRENYL_SYNTHASE_1"/>
    <property type="match status" value="1"/>
</dbReference>
<dbReference type="SUPFAM" id="SSF48576">
    <property type="entry name" value="Terpenoid synthases"/>
    <property type="match status" value="1"/>
</dbReference>
<dbReference type="EMBL" id="LT598480">
    <property type="protein sequence ID" value="SCV03125.1"/>
    <property type="molecule type" value="Genomic_DNA"/>
</dbReference>
<dbReference type="GO" id="GO:0004659">
    <property type="term" value="F:prenyltransferase activity"/>
    <property type="evidence" value="ECO:0007669"/>
    <property type="project" value="InterPro"/>
</dbReference>
<dbReference type="PROSITE" id="PS00444">
    <property type="entry name" value="POLYPRENYL_SYNTHASE_2"/>
    <property type="match status" value="1"/>
</dbReference>
<proteinExistence type="inferred from homology"/>
<keyword evidence="2" id="KW-0479">Metal-binding</keyword>
<dbReference type="Pfam" id="PF00348">
    <property type="entry name" value="polyprenyl_synt"/>
    <property type="match status" value="1"/>
</dbReference>
<dbReference type="OrthoDB" id="6921389at2759"/>
<dbReference type="InterPro" id="IPR008949">
    <property type="entry name" value="Isoprenoid_synthase_dom_sf"/>
</dbReference>
<evidence type="ECO:0000313" key="6">
    <source>
        <dbReference type="Proteomes" id="UP000191144"/>
    </source>
</evidence>